<sequence>MLVVGRSSEARLTSAHSSLAHTASGITRGLGPQQCADAAGRLRSAPDFDPEQAEQVLDGLIARIAEETGSGPQS</sequence>
<gene>
    <name evidence="1" type="ORF">CTZ28_22170</name>
</gene>
<protein>
    <submittedName>
        <fullName evidence="1">Uncharacterized protein</fullName>
    </submittedName>
</protein>
<name>A0A3M0I2G1_9ACTN</name>
<accession>A0A3M0I2G1</accession>
<reference evidence="1 2" key="1">
    <citation type="submission" date="2017-11" db="EMBL/GenBank/DDBJ databases">
        <title>Draft genome of actinobacteria isolated from guarana (Paullinia cupana (Mart.) Ducke.</title>
        <authorList>
            <person name="Siqueira K.A."/>
            <person name="Liotti R.G."/>
            <person name="Mendes T.A.O."/>
            <person name="Soares M.A."/>
        </authorList>
    </citation>
    <scope>NUCLEOTIDE SEQUENCE [LARGE SCALE GENOMIC DNA]</scope>
    <source>
        <strain evidence="1 2">193</strain>
    </source>
</reference>
<evidence type="ECO:0000313" key="2">
    <source>
        <dbReference type="Proteomes" id="UP000270471"/>
    </source>
</evidence>
<dbReference type="EMBL" id="PENI01000014">
    <property type="protein sequence ID" value="RMB83821.1"/>
    <property type="molecule type" value="Genomic_DNA"/>
</dbReference>
<comment type="caution">
    <text evidence="1">The sequence shown here is derived from an EMBL/GenBank/DDBJ whole genome shotgun (WGS) entry which is preliminary data.</text>
</comment>
<dbReference type="Proteomes" id="UP000270471">
    <property type="component" value="Unassembled WGS sequence"/>
</dbReference>
<keyword evidence="2" id="KW-1185">Reference proteome</keyword>
<dbReference type="AlphaFoldDB" id="A0A3M0I2G1"/>
<evidence type="ECO:0000313" key="1">
    <source>
        <dbReference type="EMBL" id="RMB83821.1"/>
    </source>
</evidence>
<organism evidence="1 2">
    <name type="scientific">Streptomyces shenzhenensis</name>
    <dbReference type="NCBI Taxonomy" id="943815"/>
    <lineage>
        <taxon>Bacteria</taxon>
        <taxon>Bacillati</taxon>
        <taxon>Actinomycetota</taxon>
        <taxon>Actinomycetes</taxon>
        <taxon>Kitasatosporales</taxon>
        <taxon>Streptomycetaceae</taxon>
        <taxon>Streptomyces</taxon>
    </lineage>
</organism>
<proteinExistence type="predicted"/>